<name>A0A0M9A909_9HYME</name>
<gene>
    <name evidence="1" type="ORF">WN51_08695</name>
</gene>
<sequence length="60" mass="7105">MLEPTRAPNSTDPSARIGKVRRRLGDCRSARHVEHKENQCREHIVTRSFHGQTEIRRQWL</sequence>
<dbReference type="EMBL" id="KQ435719">
    <property type="protein sequence ID" value="KOX78936.1"/>
    <property type="molecule type" value="Genomic_DNA"/>
</dbReference>
<evidence type="ECO:0000313" key="2">
    <source>
        <dbReference type="Proteomes" id="UP000053105"/>
    </source>
</evidence>
<protein>
    <submittedName>
        <fullName evidence="1">Uncharacterized protein</fullName>
    </submittedName>
</protein>
<proteinExistence type="predicted"/>
<accession>A0A0M9A909</accession>
<dbReference type="AlphaFoldDB" id="A0A0M9A909"/>
<reference evidence="1 2" key="1">
    <citation type="submission" date="2015-07" db="EMBL/GenBank/DDBJ databases">
        <title>The genome of Melipona quadrifasciata.</title>
        <authorList>
            <person name="Pan H."/>
            <person name="Kapheim K."/>
        </authorList>
    </citation>
    <scope>NUCLEOTIDE SEQUENCE [LARGE SCALE GENOMIC DNA]</scope>
    <source>
        <strain evidence="1">0111107301</strain>
        <tissue evidence="1">Whole body</tissue>
    </source>
</reference>
<organism evidence="1 2">
    <name type="scientific">Melipona quadrifasciata</name>
    <dbReference type="NCBI Taxonomy" id="166423"/>
    <lineage>
        <taxon>Eukaryota</taxon>
        <taxon>Metazoa</taxon>
        <taxon>Ecdysozoa</taxon>
        <taxon>Arthropoda</taxon>
        <taxon>Hexapoda</taxon>
        <taxon>Insecta</taxon>
        <taxon>Pterygota</taxon>
        <taxon>Neoptera</taxon>
        <taxon>Endopterygota</taxon>
        <taxon>Hymenoptera</taxon>
        <taxon>Apocrita</taxon>
        <taxon>Aculeata</taxon>
        <taxon>Apoidea</taxon>
        <taxon>Anthophila</taxon>
        <taxon>Apidae</taxon>
        <taxon>Melipona</taxon>
    </lineage>
</organism>
<keyword evidence="2" id="KW-1185">Reference proteome</keyword>
<dbReference type="Proteomes" id="UP000053105">
    <property type="component" value="Unassembled WGS sequence"/>
</dbReference>
<evidence type="ECO:0000313" key="1">
    <source>
        <dbReference type="EMBL" id="KOX78936.1"/>
    </source>
</evidence>